<name>A0A2P6NY61_9EUKA</name>
<dbReference type="GO" id="GO:0022627">
    <property type="term" value="C:cytosolic small ribosomal subunit"/>
    <property type="evidence" value="ECO:0007669"/>
    <property type="project" value="TreeGrafter"/>
</dbReference>
<evidence type="ECO:0000313" key="5">
    <source>
        <dbReference type="Proteomes" id="UP000241769"/>
    </source>
</evidence>
<accession>A0A2P6NY61</accession>
<dbReference type="InterPro" id="IPR000554">
    <property type="entry name" value="Ribosomal_eS7"/>
</dbReference>
<dbReference type="STRING" id="1890364.A0A2P6NY61"/>
<comment type="caution">
    <text evidence="4">The sequence shown here is derived from an EMBL/GenBank/DDBJ whole genome shotgun (WGS) entry which is preliminary data.</text>
</comment>
<evidence type="ECO:0000313" key="4">
    <source>
        <dbReference type="EMBL" id="PRP88858.1"/>
    </source>
</evidence>
<gene>
    <name evidence="4" type="ORF">PROFUN_00326</name>
</gene>
<dbReference type="GO" id="GO:0006412">
    <property type="term" value="P:translation"/>
    <property type="evidence" value="ECO:0007669"/>
    <property type="project" value="InterPro"/>
</dbReference>
<dbReference type="GO" id="GO:0003735">
    <property type="term" value="F:structural constituent of ribosome"/>
    <property type="evidence" value="ECO:0007669"/>
    <property type="project" value="InterPro"/>
</dbReference>
<dbReference type="GO" id="GO:0030686">
    <property type="term" value="C:90S preribosome"/>
    <property type="evidence" value="ECO:0007669"/>
    <property type="project" value="TreeGrafter"/>
</dbReference>
<proteinExistence type="inferred from homology"/>
<keyword evidence="3" id="KW-0687">Ribonucleoprotein</keyword>
<dbReference type="Pfam" id="PF01251">
    <property type="entry name" value="Ribosomal_S7e"/>
    <property type="match status" value="1"/>
</dbReference>
<sequence>MSTASEKIVKKSGEPTELENQVAQAIFDLSQNTEFKADLKNLHIGAAKQIDLNGGRKALVLFVPYKLLKGFHKVQLQLVRELEKKFSGQHVVIVAQRQVMNKSAGNQRRPYNRTVTAVHEQILEDLVYPTEIVGKRLRVRTDGSKLLKVLLDRKDQNNSEYKLETYSAVYKKLTGKKSVFEFPVLSASDYAGNVHYGFEFSVKGHAAGNDDLFFVSKIVEGSIATVYQAVIYGNLTSYTWTTGNDSLKWADEHAEYVELHCSQANPEAVQHQSDSTGGLVSLDRKTPYWISLAVADEPERKIIFTHFKNSADELKSFRLPTSCTSTATAPPS</sequence>
<keyword evidence="2" id="KW-0689">Ribosomal protein</keyword>
<reference evidence="4 5" key="1">
    <citation type="journal article" date="2018" name="Genome Biol. Evol.">
        <title>Multiple Roots of Fruiting Body Formation in Amoebozoa.</title>
        <authorList>
            <person name="Hillmann F."/>
            <person name="Forbes G."/>
            <person name="Novohradska S."/>
            <person name="Ferling I."/>
            <person name="Riege K."/>
            <person name="Groth M."/>
            <person name="Westermann M."/>
            <person name="Marz M."/>
            <person name="Spaller T."/>
            <person name="Winckler T."/>
            <person name="Schaap P."/>
            <person name="Glockner G."/>
        </authorList>
    </citation>
    <scope>NUCLEOTIDE SEQUENCE [LARGE SCALE GENOMIC DNA]</scope>
    <source>
        <strain evidence="4 5">Jena</strain>
    </source>
</reference>
<evidence type="ECO:0000256" key="1">
    <source>
        <dbReference type="ARBA" id="ARBA00007820"/>
    </source>
</evidence>
<organism evidence="4 5">
    <name type="scientific">Planoprotostelium fungivorum</name>
    <dbReference type="NCBI Taxonomy" id="1890364"/>
    <lineage>
        <taxon>Eukaryota</taxon>
        <taxon>Amoebozoa</taxon>
        <taxon>Evosea</taxon>
        <taxon>Variosea</taxon>
        <taxon>Cavosteliida</taxon>
        <taxon>Cavosteliaceae</taxon>
        <taxon>Planoprotostelium</taxon>
    </lineage>
</organism>
<dbReference type="OrthoDB" id="1724687at2759"/>
<dbReference type="EMBL" id="MDYQ01000007">
    <property type="protein sequence ID" value="PRP88858.1"/>
    <property type="molecule type" value="Genomic_DNA"/>
</dbReference>
<dbReference type="GO" id="GO:0032040">
    <property type="term" value="C:small-subunit processome"/>
    <property type="evidence" value="ECO:0007669"/>
    <property type="project" value="TreeGrafter"/>
</dbReference>
<dbReference type="AlphaFoldDB" id="A0A2P6NY61"/>
<dbReference type="PANTHER" id="PTHR11278">
    <property type="entry name" value="40S RIBOSOMAL PROTEIN S7"/>
    <property type="match status" value="1"/>
</dbReference>
<keyword evidence="5" id="KW-1185">Reference proteome</keyword>
<evidence type="ECO:0000256" key="2">
    <source>
        <dbReference type="ARBA" id="ARBA00022980"/>
    </source>
</evidence>
<dbReference type="FunCoup" id="A0A2P6NY61">
    <property type="interactions" value="680"/>
</dbReference>
<dbReference type="GO" id="GO:0042274">
    <property type="term" value="P:ribosomal small subunit biogenesis"/>
    <property type="evidence" value="ECO:0007669"/>
    <property type="project" value="TreeGrafter"/>
</dbReference>
<dbReference type="InParanoid" id="A0A2P6NY61"/>
<evidence type="ECO:0000256" key="3">
    <source>
        <dbReference type="ARBA" id="ARBA00023274"/>
    </source>
</evidence>
<comment type="similarity">
    <text evidence="1">Belongs to the eukaryotic ribosomal protein eS7 family.</text>
</comment>
<dbReference type="Proteomes" id="UP000241769">
    <property type="component" value="Unassembled WGS sequence"/>
</dbReference>
<dbReference type="GO" id="GO:0006364">
    <property type="term" value="P:rRNA processing"/>
    <property type="evidence" value="ECO:0007669"/>
    <property type="project" value="TreeGrafter"/>
</dbReference>
<dbReference type="PANTHER" id="PTHR11278:SF0">
    <property type="entry name" value="SMALL RIBOSOMAL SUBUNIT PROTEIN ES7"/>
    <property type="match status" value="1"/>
</dbReference>
<protein>
    <submittedName>
        <fullName evidence="4">Component of cytosolic 80S ribosome and 40S small subunit</fullName>
    </submittedName>
</protein>